<dbReference type="FunFam" id="3.30.50.10:FF:000018">
    <property type="entry name" value="GATA transcription factor"/>
    <property type="match status" value="1"/>
</dbReference>
<feature type="region of interest" description="Disordered" evidence="10">
    <location>
        <begin position="164"/>
        <end position="184"/>
    </location>
</feature>
<dbReference type="Pfam" id="PF00320">
    <property type="entry name" value="GATA"/>
    <property type="match status" value="1"/>
</dbReference>
<comment type="subcellular location">
    <subcellularLocation>
        <location evidence="1 8">Nucleus</location>
    </subcellularLocation>
</comment>
<feature type="compositionally biased region" description="Low complexity" evidence="10">
    <location>
        <begin position="171"/>
        <end position="181"/>
    </location>
</feature>
<dbReference type="SUPFAM" id="SSF57716">
    <property type="entry name" value="Glucocorticoid receptor-like (DNA-binding domain)"/>
    <property type="match status" value="1"/>
</dbReference>
<sequence>MAFYGGWGLGLSSVSSESEAAAFRIDDLLDFSSEEIGGPIGSSDDNDEESNGNGNNAEERNSGTGSSSVTEAATSASEVASRASSPNVVEADAVAAAVGGVVELCVPTDALEELEWLSGFVDDTFESVAEYVAPACVGGATEEQEKATTTALAPAKTWLLGRARSKRRLARSGGSSSGSSSHSTVFVNSFPGRAEAEASVCSRPPPAGAAKKTKQRRVQEGGQGRRCSHCGVQKTPQWRTGPDGPKTLCNACGVRFKSGRLLPEYRPALSPTFSSDIHSNCHRKVIEIRRQKEAEQQQEQEIFA</sequence>
<name>A0A0D6QX04_ARACU</name>
<keyword evidence="4 9" id="KW-0863">Zinc-finger</keyword>
<feature type="domain" description="GATA-type" evidence="11">
    <location>
        <begin position="221"/>
        <end position="257"/>
    </location>
</feature>
<dbReference type="GO" id="GO:0043565">
    <property type="term" value="F:sequence-specific DNA binding"/>
    <property type="evidence" value="ECO:0007669"/>
    <property type="project" value="InterPro"/>
</dbReference>
<evidence type="ECO:0000313" key="12">
    <source>
        <dbReference type="EMBL" id="JAG95074.1"/>
    </source>
</evidence>
<dbReference type="Gene3D" id="3.30.50.10">
    <property type="entry name" value="Erythroid Transcription Factor GATA-1, subunit A"/>
    <property type="match status" value="1"/>
</dbReference>
<dbReference type="PROSITE" id="PS50114">
    <property type="entry name" value="GATA_ZN_FINGER_2"/>
    <property type="match status" value="1"/>
</dbReference>
<organism evidence="12">
    <name type="scientific">Araucaria cunninghamii</name>
    <name type="common">Hoop pine</name>
    <name type="synonym">Moreton Bay pine</name>
    <dbReference type="NCBI Taxonomy" id="56994"/>
    <lineage>
        <taxon>Eukaryota</taxon>
        <taxon>Viridiplantae</taxon>
        <taxon>Streptophyta</taxon>
        <taxon>Embryophyta</taxon>
        <taxon>Tracheophyta</taxon>
        <taxon>Spermatophyta</taxon>
        <taxon>Pinopsida</taxon>
        <taxon>Pinidae</taxon>
        <taxon>Conifers II</taxon>
        <taxon>Araucariales</taxon>
        <taxon>Araucariaceae</taxon>
        <taxon>Araucaria</taxon>
    </lineage>
</organism>
<dbReference type="InterPro" id="IPR051140">
    <property type="entry name" value="GATA_TF"/>
</dbReference>
<dbReference type="GO" id="GO:0008270">
    <property type="term" value="F:zinc ion binding"/>
    <property type="evidence" value="ECO:0007669"/>
    <property type="project" value="UniProtKB-KW"/>
</dbReference>
<dbReference type="PROSITE" id="PS00344">
    <property type="entry name" value="GATA_ZN_FINGER_1"/>
    <property type="match status" value="1"/>
</dbReference>
<dbReference type="GO" id="GO:0030154">
    <property type="term" value="P:cell differentiation"/>
    <property type="evidence" value="ECO:0007669"/>
    <property type="project" value="TreeGrafter"/>
</dbReference>
<proteinExistence type="inferred from homology"/>
<feature type="compositionally biased region" description="Low complexity" evidence="10">
    <location>
        <begin position="34"/>
        <end position="43"/>
    </location>
</feature>
<keyword evidence="6 8" id="KW-0010">Activator</keyword>
<comment type="function">
    <text evidence="8">Transcriptional activator that specifically binds 5'-GATA-3' or 5'-GAT-3' motifs within gene promoters.</text>
</comment>
<evidence type="ECO:0000259" key="11">
    <source>
        <dbReference type="PROSITE" id="PS50114"/>
    </source>
</evidence>
<keyword evidence="7 8" id="KW-0539">Nucleus</keyword>
<evidence type="ECO:0000256" key="4">
    <source>
        <dbReference type="ARBA" id="ARBA00022771"/>
    </source>
</evidence>
<dbReference type="PIRSF" id="PIRSF016992">
    <property type="entry name" value="TF_GATA_plant"/>
    <property type="match status" value="1"/>
</dbReference>
<comment type="similarity">
    <text evidence="2 8">Belongs to the type IV zinc-finger family. Class A subfamily.</text>
</comment>
<evidence type="ECO:0000256" key="3">
    <source>
        <dbReference type="ARBA" id="ARBA00022723"/>
    </source>
</evidence>
<evidence type="ECO:0000256" key="6">
    <source>
        <dbReference type="ARBA" id="ARBA00023159"/>
    </source>
</evidence>
<reference evidence="12" key="1">
    <citation type="submission" date="2015-03" db="EMBL/GenBank/DDBJ databases">
        <title>A transcriptome of Araucaria cunninghamii, an australian fine timber species.</title>
        <authorList>
            <person name="Jing Yi C.J.Y."/>
            <person name="Yin San L.Y.S."/>
            <person name="Abdul Karim S.S."/>
            <person name="Wan Azmi N.N."/>
            <person name="Hercus R.R."/>
            <person name="Croft L.L."/>
        </authorList>
    </citation>
    <scope>NUCLEOTIDE SEQUENCE</scope>
    <source>
        <strain evidence="12">MI0301</strain>
        <tissue evidence="12">Leaf</tissue>
    </source>
</reference>
<dbReference type="SMART" id="SM00401">
    <property type="entry name" value="ZnF_GATA"/>
    <property type="match status" value="1"/>
</dbReference>
<keyword evidence="3" id="KW-0479">Metal-binding</keyword>
<dbReference type="InterPro" id="IPR000679">
    <property type="entry name" value="Znf_GATA"/>
</dbReference>
<dbReference type="InterPro" id="IPR016679">
    <property type="entry name" value="TF_GATA_pln"/>
</dbReference>
<feature type="region of interest" description="Disordered" evidence="10">
    <location>
        <begin position="197"/>
        <end position="241"/>
    </location>
</feature>
<evidence type="ECO:0000256" key="5">
    <source>
        <dbReference type="ARBA" id="ARBA00022833"/>
    </source>
</evidence>
<keyword evidence="8" id="KW-0804">Transcription</keyword>
<evidence type="ECO:0000256" key="7">
    <source>
        <dbReference type="ARBA" id="ARBA00023242"/>
    </source>
</evidence>
<dbReference type="InterPro" id="IPR013088">
    <property type="entry name" value="Znf_NHR/GATA"/>
</dbReference>
<dbReference type="CDD" id="cd00202">
    <property type="entry name" value="ZnF_GATA"/>
    <property type="match status" value="1"/>
</dbReference>
<evidence type="ECO:0000256" key="9">
    <source>
        <dbReference type="PROSITE-ProRule" id="PRU00094"/>
    </source>
</evidence>
<keyword evidence="8" id="KW-0805">Transcription regulation</keyword>
<accession>A0A0D6QX04</accession>
<feature type="region of interest" description="Disordered" evidence="10">
    <location>
        <begin position="34"/>
        <end position="85"/>
    </location>
</feature>
<dbReference type="EMBL" id="GCKF01041589">
    <property type="protein sequence ID" value="JAG95075.1"/>
    <property type="molecule type" value="Transcribed_RNA"/>
</dbReference>
<evidence type="ECO:0000256" key="1">
    <source>
        <dbReference type="ARBA" id="ARBA00004123"/>
    </source>
</evidence>
<protein>
    <recommendedName>
        <fullName evidence="8">GATA transcription factor</fullName>
    </recommendedName>
</protein>
<dbReference type="GO" id="GO:0005634">
    <property type="term" value="C:nucleus"/>
    <property type="evidence" value="ECO:0007669"/>
    <property type="project" value="UniProtKB-SubCell"/>
</dbReference>
<dbReference type="PANTHER" id="PTHR45658">
    <property type="entry name" value="GATA TRANSCRIPTION FACTOR"/>
    <property type="match status" value="1"/>
</dbReference>
<feature type="compositionally biased region" description="Low complexity" evidence="10">
    <location>
        <begin position="51"/>
        <end position="85"/>
    </location>
</feature>
<evidence type="ECO:0000256" key="2">
    <source>
        <dbReference type="ARBA" id="ARBA00005694"/>
    </source>
</evidence>
<dbReference type="GO" id="GO:0045893">
    <property type="term" value="P:positive regulation of DNA-templated transcription"/>
    <property type="evidence" value="ECO:0007669"/>
    <property type="project" value="InterPro"/>
</dbReference>
<dbReference type="AlphaFoldDB" id="A0A0D6QX04"/>
<keyword evidence="8" id="KW-0238">DNA-binding</keyword>
<evidence type="ECO:0000256" key="10">
    <source>
        <dbReference type="SAM" id="MobiDB-lite"/>
    </source>
</evidence>
<dbReference type="EMBL" id="GCKF01041591">
    <property type="protein sequence ID" value="JAG95074.1"/>
    <property type="molecule type" value="Transcribed_RNA"/>
</dbReference>
<evidence type="ECO:0000256" key="8">
    <source>
        <dbReference type="PIRNR" id="PIRNR016992"/>
    </source>
</evidence>
<keyword evidence="5" id="KW-0862">Zinc</keyword>
<dbReference type="PANTHER" id="PTHR45658:SF102">
    <property type="entry name" value="GATA TRANSCRIPTION FACTOR 29"/>
    <property type="match status" value="1"/>
</dbReference>